<dbReference type="PANTHER" id="PTHR43066">
    <property type="entry name" value="RHOMBOID-RELATED PROTEIN"/>
    <property type="match status" value="1"/>
</dbReference>
<accession>A0A5C5WE14</accession>
<name>A0A5C5WE14_9BACT</name>
<comment type="caution">
    <text evidence="7">The sequence shown here is derived from an EMBL/GenBank/DDBJ whole genome shotgun (WGS) entry which is preliminary data.</text>
</comment>
<dbReference type="EMBL" id="SJPI01000003">
    <property type="protein sequence ID" value="TWT49118.1"/>
    <property type="molecule type" value="Genomic_DNA"/>
</dbReference>
<reference evidence="7 8" key="1">
    <citation type="submission" date="2019-02" db="EMBL/GenBank/DDBJ databases">
        <title>Deep-cultivation of Planctomycetes and their phenomic and genomic characterization uncovers novel biology.</title>
        <authorList>
            <person name="Wiegand S."/>
            <person name="Jogler M."/>
            <person name="Boedeker C."/>
            <person name="Pinto D."/>
            <person name="Vollmers J."/>
            <person name="Rivas-Marin E."/>
            <person name="Kohn T."/>
            <person name="Peeters S.H."/>
            <person name="Heuer A."/>
            <person name="Rast P."/>
            <person name="Oberbeckmann S."/>
            <person name="Bunk B."/>
            <person name="Jeske O."/>
            <person name="Meyerdierks A."/>
            <person name="Storesund J.E."/>
            <person name="Kallscheuer N."/>
            <person name="Luecker S."/>
            <person name="Lage O.M."/>
            <person name="Pohl T."/>
            <person name="Merkel B.J."/>
            <person name="Hornburger P."/>
            <person name="Mueller R.-W."/>
            <person name="Bruemmer F."/>
            <person name="Labrenz M."/>
            <person name="Spormann A.M."/>
            <person name="Op Den Camp H."/>
            <person name="Overmann J."/>
            <person name="Amann R."/>
            <person name="Jetten M.S.M."/>
            <person name="Mascher T."/>
            <person name="Medema M.H."/>
            <person name="Devos D.P."/>
            <person name="Kaster A.-K."/>
            <person name="Ovreas L."/>
            <person name="Rohde M."/>
            <person name="Galperin M.Y."/>
            <person name="Jogler C."/>
        </authorList>
    </citation>
    <scope>NUCLEOTIDE SEQUENCE [LARGE SCALE GENOMIC DNA]</scope>
    <source>
        <strain evidence="7 8">Pla22</strain>
    </source>
</reference>
<feature type="transmembrane region" description="Helical" evidence="5">
    <location>
        <begin position="277"/>
        <end position="296"/>
    </location>
</feature>
<dbReference type="GO" id="GO:0016020">
    <property type="term" value="C:membrane"/>
    <property type="evidence" value="ECO:0007669"/>
    <property type="project" value="UniProtKB-SubCell"/>
</dbReference>
<feature type="domain" description="Peptidase S54 rhomboid" evidence="6">
    <location>
        <begin position="124"/>
        <end position="263"/>
    </location>
</feature>
<dbReference type="OrthoDB" id="9813074at2"/>
<dbReference type="AlphaFoldDB" id="A0A5C5WE14"/>
<evidence type="ECO:0000259" key="6">
    <source>
        <dbReference type="Pfam" id="PF01694"/>
    </source>
</evidence>
<keyword evidence="2 5" id="KW-0812">Transmembrane</keyword>
<organism evidence="7 8">
    <name type="scientific">Rubripirellula amarantea</name>
    <dbReference type="NCBI Taxonomy" id="2527999"/>
    <lineage>
        <taxon>Bacteria</taxon>
        <taxon>Pseudomonadati</taxon>
        <taxon>Planctomycetota</taxon>
        <taxon>Planctomycetia</taxon>
        <taxon>Pirellulales</taxon>
        <taxon>Pirellulaceae</taxon>
        <taxon>Rubripirellula</taxon>
    </lineage>
</organism>
<dbReference type="GO" id="GO:0004252">
    <property type="term" value="F:serine-type endopeptidase activity"/>
    <property type="evidence" value="ECO:0007669"/>
    <property type="project" value="InterPro"/>
</dbReference>
<dbReference type="Gene3D" id="1.20.1540.10">
    <property type="entry name" value="Rhomboid-like"/>
    <property type="match status" value="1"/>
</dbReference>
<sequence>MNPPPTEAALVFQTPHQKACQESRLVLEAVGIACEAIHRDGVWQLWVRPEDRDAAIGELSGYQQDQSLESNRKRTPTPVFGGSWWGVIVYATTLILIASVSLSPPSQEIWRSIGRMHAGDVMAGQLYRVVTALTLHADSGHLLSNLGYGGLFGLLTGRILGGGIGWLTILVAGAGGNLINAMARNADHASIGASTAVFAALGIMVAHALRPRPGNQQTAMERWRPLIGGALLMAFTGIGGENTDVGAHFAGFAAGLVLGAAVARLPYRWLDSTKVQMTAGSVAIAIVTLAWTIAIAKGS</sequence>
<keyword evidence="8" id="KW-1185">Reference proteome</keyword>
<evidence type="ECO:0000256" key="5">
    <source>
        <dbReference type="SAM" id="Phobius"/>
    </source>
</evidence>
<keyword evidence="3 5" id="KW-1133">Transmembrane helix</keyword>
<gene>
    <name evidence="7" type="ORF">Pla22_43100</name>
</gene>
<dbReference type="SUPFAM" id="SSF144091">
    <property type="entry name" value="Rhomboid-like"/>
    <property type="match status" value="1"/>
</dbReference>
<protein>
    <submittedName>
        <fullName evidence="7">Rhomboid family protein</fullName>
    </submittedName>
</protein>
<dbReference type="InterPro" id="IPR022764">
    <property type="entry name" value="Peptidase_S54_rhomboid_dom"/>
</dbReference>
<dbReference type="Pfam" id="PF01694">
    <property type="entry name" value="Rhomboid"/>
    <property type="match status" value="1"/>
</dbReference>
<keyword evidence="4 5" id="KW-0472">Membrane</keyword>
<feature type="transmembrane region" description="Helical" evidence="5">
    <location>
        <begin position="191"/>
        <end position="210"/>
    </location>
</feature>
<dbReference type="RefSeq" id="WP_146516686.1">
    <property type="nucleotide sequence ID" value="NZ_SJPI01000003.1"/>
</dbReference>
<comment type="subcellular location">
    <subcellularLocation>
        <location evidence="1">Membrane</location>
        <topology evidence="1">Multi-pass membrane protein</topology>
    </subcellularLocation>
</comment>
<dbReference type="InterPro" id="IPR035952">
    <property type="entry name" value="Rhomboid-like_sf"/>
</dbReference>
<evidence type="ECO:0000256" key="2">
    <source>
        <dbReference type="ARBA" id="ARBA00022692"/>
    </source>
</evidence>
<proteinExistence type="predicted"/>
<evidence type="ECO:0000256" key="1">
    <source>
        <dbReference type="ARBA" id="ARBA00004141"/>
    </source>
</evidence>
<feature type="transmembrane region" description="Helical" evidence="5">
    <location>
        <begin position="245"/>
        <end position="265"/>
    </location>
</feature>
<feature type="transmembrane region" description="Helical" evidence="5">
    <location>
        <begin position="82"/>
        <end position="102"/>
    </location>
</feature>
<evidence type="ECO:0000256" key="3">
    <source>
        <dbReference type="ARBA" id="ARBA00022989"/>
    </source>
</evidence>
<evidence type="ECO:0000313" key="8">
    <source>
        <dbReference type="Proteomes" id="UP000316598"/>
    </source>
</evidence>
<feature type="transmembrane region" description="Helical" evidence="5">
    <location>
        <begin position="159"/>
        <end position="179"/>
    </location>
</feature>
<dbReference type="PANTHER" id="PTHR43066:SF5">
    <property type="entry name" value="RHOMBOID-LIKE PROTEIN 11, CHLOROPLASTIC-RELATED"/>
    <property type="match status" value="1"/>
</dbReference>
<evidence type="ECO:0000313" key="7">
    <source>
        <dbReference type="EMBL" id="TWT49118.1"/>
    </source>
</evidence>
<dbReference type="Proteomes" id="UP000316598">
    <property type="component" value="Unassembled WGS sequence"/>
</dbReference>
<evidence type="ECO:0000256" key="4">
    <source>
        <dbReference type="ARBA" id="ARBA00023136"/>
    </source>
</evidence>